<dbReference type="InterPro" id="IPR027417">
    <property type="entry name" value="P-loop_NTPase"/>
</dbReference>
<organism evidence="7 8">
    <name type="scientific">Candidatus Pseudogracilibacillus intestinigallinarum</name>
    <dbReference type="NCBI Taxonomy" id="2838742"/>
    <lineage>
        <taxon>Bacteria</taxon>
        <taxon>Bacillati</taxon>
        <taxon>Bacillota</taxon>
        <taxon>Bacilli</taxon>
        <taxon>Bacillales</taxon>
        <taxon>Bacillaceae</taxon>
        <taxon>Pseudogracilibacillus</taxon>
    </lineage>
</organism>
<gene>
    <name evidence="7" type="ORF">H9895_08065</name>
</gene>
<dbReference type="InterPro" id="IPR014001">
    <property type="entry name" value="Helicase_ATP-bd"/>
</dbReference>
<dbReference type="InterPro" id="IPR000330">
    <property type="entry name" value="SNF2_N"/>
</dbReference>
<evidence type="ECO:0000313" key="8">
    <source>
        <dbReference type="Proteomes" id="UP000823937"/>
    </source>
</evidence>
<evidence type="ECO:0000256" key="4">
    <source>
        <dbReference type="ARBA" id="ARBA00022840"/>
    </source>
</evidence>
<keyword evidence="2" id="KW-0378">Hydrolase</keyword>
<feature type="domain" description="Helicase C-terminal" evidence="6">
    <location>
        <begin position="337"/>
        <end position="491"/>
    </location>
</feature>
<dbReference type="GO" id="GO:0016787">
    <property type="term" value="F:hydrolase activity"/>
    <property type="evidence" value="ECO:0007669"/>
    <property type="project" value="UniProtKB-KW"/>
</dbReference>
<evidence type="ECO:0000256" key="3">
    <source>
        <dbReference type="ARBA" id="ARBA00022806"/>
    </source>
</evidence>
<protein>
    <submittedName>
        <fullName evidence="7">DEAD/DEAH box helicase</fullName>
    </submittedName>
</protein>
<keyword evidence="1" id="KW-0547">Nucleotide-binding</keyword>
<keyword evidence="3 7" id="KW-0347">Helicase</keyword>
<reference evidence="7" key="1">
    <citation type="journal article" date="2021" name="PeerJ">
        <title>Extensive microbial diversity within the chicken gut microbiome revealed by metagenomics and culture.</title>
        <authorList>
            <person name="Gilroy R."/>
            <person name="Ravi A."/>
            <person name="Getino M."/>
            <person name="Pursley I."/>
            <person name="Horton D.L."/>
            <person name="Alikhan N.F."/>
            <person name="Baker D."/>
            <person name="Gharbi K."/>
            <person name="Hall N."/>
            <person name="Watson M."/>
            <person name="Adriaenssens E.M."/>
            <person name="Foster-Nyarko E."/>
            <person name="Jarju S."/>
            <person name="Secka A."/>
            <person name="Antonio M."/>
            <person name="Oren A."/>
            <person name="Chaudhuri R.R."/>
            <person name="La Ragione R."/>
            <person name="Hildebrand F."/>
            <person name="Pallen M.J."/>
        </authorList>
    </citation>
    <scope>NUCLEOTIDE SEQUENCE</scope>
    <source>
        <strain evidence="7">CHK169-2315</strain>
    </source>
</reference>
<dbReference type="AlphaFoldDB" id="A0A9D1PMK1"/>
<dbReference type="SMART" id="SM00487">
    <property type="entry name" value="DEXDc"/>
    <property type="match status" value="1"/>
</dbReference>
<dbReference type="Gene3D" id="3.40.50.300">
    <property type="entry name" value="P-loop containing nucleotide triphosphate hydrolases"/>
    <property type="match status" value="1"/>
</dbReference>
<evidence type="ECO:0000259" key="6">
    <source>
        <dbReference type="PROSITE" id="PS51194"/>
    </source>
</evidence>
<accession>A0A9D1PMK1</accession>
<dbReference type="PANTHER" id="PTHR10799">
    <property type="entry name" value="SNF2/RAD54 HELICASE FAMILY"/>
    <property type="match status" value="1"/>
</dbReference>
<dbReference type="CDD" id="cd18011">
    <property type="entry name" value="DEXDc_RapA"/>
    <property type="match status" value="1"/>
</dbReference>
<dbReference type="InterPro" id="IPR057342">
    <property type="entry name" value="DEXDc_RapA"/>
</dbReference>
<keyword evidence="4" id="KW-0067">ATP-binding</keyword>
<dbReference type="Gene3D" id="3.40.50.10810">
    <property type="entry name" value="Tandem AAA-ATPase domain"/>
    <property type="match status" value="1"/>
</dbReference>
<dbReference type="Proteomes" id="UP000823937">
    <property type="component" value="Unassembled WGS sequence"/>
</dbReference>
<evidence type="ECO:0000259" key="5">
    <source>
        <dbReference type="PROSITE" id="PS51192"/>
    </source>
</evidence>
<dbReference type="InterPro" id="IPR001650">
    <property type="entry name" value="Helicase_C-like"/>
</dbReference>
<dbReference type="CDD" id="cd18793">
    <property type="entry name" value="SF2_C_SNF"/>
    <property type="match status" value="1"/>
</dbReference>
<comment type="caution">
    <text evidence="7">The sequence shown here is derived from an EMBL/GenBank/DDBJ whole genome shotgun (WGS) entry which is preliminary data.</text>
</comment>
<proteinExistence type="predicted"/>
<dbReference type="GO" id="GO:0005524">
    <property type="term" value="F:ATP binding"/>
    <property type="evidence" value="ECO:0007669"/>
    <property type="project" value="UniProtKB-KW"/>
</dbReference>
<dbReference type="EMBL" id="DXHX01000123">
    <property type="protein sequence ID" value="HIV75014.1"/>
    <property type="molecule type" value="Genomic_DNA"/>
</dbReference>
<dbReference type="Pfam" id="PF00271">
    <property type="entry name" value="Helicase_C"/>
    <property type="match status" value="1"/>
</dbReference>
<reference evidence="7" key="2">
    <citation type="submission" date="2021-04" db="EMBL/GenBank/DDBJ databases">
        <authorList>
            <person name="Gilroy R."/>
        </authorList>
    </citation>
    <scope>NUCLEOTIDE SEQUENCE</scope>
    <source>
        <strain evidence="7">CHK169-2315</strain>
    </source>
</reference>
<dbReference type="PROSITE" id="PS51192">
    <property type="entry name" value="HELICASE_ATP_BIND_1"/>
    <property type="match status" value="1"/>
</dbReference>
<evidence type="ECO:0000256" key="2">
    <source>
        <dbReference type="ARBA" id="ARBA00022801"/>
    </source>
</evidence>
<feature type="domain" description="Helicase ATP-binding" evidence="5">
    <location>
        <begin position="69"/>
        <end position="221"/>
    </location>
</feature>
<dbReference type="PROSITE" id="PS51194">
    <property type="entry name" value="HELICASE_CTER"/>
    <property type="match status" value="1"/>
</dbReference>
<dbReference type="SMART" id="SM00490">
    <property type="entry name" value="HELICc"/>
    <property type="match status" value="1"/>
</dbReference>
<dbReference type="InterPro" id="IPR038718">
    <property type="entry name" value="SNF2-like_sf"/>
</dbReference>
<sequence>MEIKVHKDHSWRQWYKENEHHPSNSNWDLFSLYYKMQQKRIHKTMDQLESTNYIKNVTMLPHQKEVCDKVLFSMNGRAILADEVGLGKTIEACFIMKELLVRKMAKKILIIVPASLIYQWEKELRLKFFIYPTVYKKINSSDLDDIVLCSYEQVKRNRKVFEQHCFDLLIIDEAHKVVNPKTINYQMVQQINKKYCLLLTATPMKNTLDDIYYLIQIVQPTLFADIHSFRQLYKSSQSVFRERLSRVLIRNQRQDHIDFIPGRNIETKFIYFTEEEQVVYDQLKKKMIQSRTPHWVYLKQFCSSREACYLSLQKNEPSEKQLLSDIASLPHHIKAKVLIDLFQSIKDEKVVIFTQYKPSQYYIQWYLQQHGINSVAFSGDLSQSNKQWIVEQFKNDKQVLVATDACSEGINLHFAHILINYDLPWNPMRLEQRIGRIHRFGQKNDVRMIHLVLEHTIEAHILRVIYKKINVFQESIGGMDKLLEQKMNEYMVDS</sequence>
<evidence type="ECO:0000313" key="7">
    <source>
        <dbReference type="EMBL" id="HIV75014.1"/>
    </source>
</evidence>
<dbReference type="Pfam" id="PF00176">
    <property type="entry name" value="SNF2-rel_dom"/>
    <property type="match status" value="1"/>
</dbReference>
<dbReference type="InterPro" id="IPR049730">
    <property type="entry name" value="SNF2/RAD54-like_C"/>
</dbReference>
<dbReference type="GO" id="GO:0004386">
    <property type="term" value="F:helicase activity"/>
    <property type="evidence" value="ECO:0007669"/>
    <property type="project" value="UniProtKB-KW"/>
</dbReference>
<dbReference type="SUPFAM" id="SSF52540">
    <property type="entry name" value="P-loop containing nucleoside triphosphate hydrolases"/>
    <property type="match status" value="2"/>
</dbReference>
<evidence type="ECO:0000256" key="1">
    <source>
        <dbReference type="ARBA" id="ARBA00022741"/>
    </source>
</evidence>
<name>A0A9D1PMK1_9BACI</name>